<organism evidence="1 2">
    <name type="scientific">Cuscuta epithymum</name>
    <dbReference type="NCBI Taxonomy" id="186058"/>
    <lineage>
        <taxon>Eukaryota</taxon>
        <taxon>Viridiplantae</taxon>
        <taxon>Streptophyta</taxon>
        <taxon>Embryophyta</taxon>
        <taxon>Tracheophyta</taxon>
        <taxon>Spermatophyta</taxon>
        <taxon>Magnoliopsida</taxon>
        <taxon>eudicotyledons</taxon>
        <taxon>Gunneridae</taxon>
        <taxon>Pentapetalae</taxon>
        <taxon>asterids</taxon>
        <taxon>lamiids</taxon>
        <taxon>Solanales</taxon>
        <taxon>Convolvulaceae</taxon>
        <taxon>Cuscuteae</taxon>
        <taxon>Cuscuta</taxon>
        <taxon>Cuscuta subgen. Cuscuta</taxon>
    </lineage>
</organism>
<keyword evidence="2" id="KW-1185">Reference proteome</keyword>
<dbReference type="EMBL" id="CAMAPF010000062">
    <property type="protein sequence ID" value="CAH9089652.1"/>
    <property type="molecule type" value="Genomic_DNA"/>
</dbReference>
<comment type="caution">
    <text evidence="1">The sequence shown here is derived from an EMBL/GenBank/DDBJ whole genome shotgun (WGS) entry which is preliminary data.</text>
</comment>
<name>A0AAV0D650_9ASTE</name>
<proteinExistence type="predicted"/>
<protein>
    <submittedName>
        <fullName evidence="1">Uncharacterized protein</fullName>
    </submittedName>
</protein>
<gene>
    <name evidence="1" type="ORF">CEPIT_LOCUS10959</name>
</gene>
<evidence type="ECO:0000313" key="2">
    <source>
        <dbReference type="Proteomes" id="UP001152523"/>
    </source>
</evidence>
<reference evidence="1" key="1">
    <citation type="submission" date="2022-07" db="EMBL/GenBank/DDBJ databases">
        <authorList>
            <person name="Macas J."/>
            <person name="Novak P."/>
            <person name="Neumann P."/>
        </authorList>
    </citation>
    <scope>NUCLEOTIDE SEQUENCE</scope>
</reference>
<sequence>MLFYVDRVELFRRKVKRSLPVIKGWNAKFLREREVLEIETGGFGMGFCVGPMDFEQCVGNLQTEEKEAGNGCILHIESTGEDNSE</sequence>
<accession>A0AAV0D650</accession>
<dbReference type="AlphaFoldDB" id="A0AAV0D650"/>
<evidence type="ECO:0000313" key="1">
    <source>
        <dbReference type="EMBL" id="CAH9089652.1"/>
    </source>
</evidence>
<feature type="non-terminal residue" evidence="1">
    <location>
        <position position="85"/>
    </location>
</feature>
<dbReference type="Proteomes" id="UP001152523">
    <property type="component" value="Unassembled WGS sequence"/>
</dbReference>